<feature type="compositionally biased region" description="Low complexity" evidence="1">
    <location>
        <begin position="840"/>
        <end position="857"/>
    </location>
</feature>
<feature type="non-terminal residue" evidence="3">
    <location>
        <position position="962"/>
    </location>
</feature>
<keyword evidence="2" id="KW-1133">Transmembrane helix</keyword>
<evidence type="ECO:0000256" key="1">
    <source>
        <dbReference type="SAM" id="MobiDB-lite"/>
    </source>
</evidence>
<name>A0ABQ7SAR8_9ACAR</name>
<sequence>LYLYAHLRGLHGPGHVSQQQSSHSIKGSSIRSAKTLRLNKLVSRSKHPSSASTAPSSRSALPSAKGSSHHLSTSPTVRTSFLSVRPTTVSRNSSAASKRSSSPLSTLKKYSNASVGKISSAKTHYFKPASGASSRDVTSHNVSQRFSPRLALVLLLCLIAIIMTCQARKKPMDTTTSKYYPYDEDYFDVDKAGRDNKSCVANLITIDTMYCTTERKCKATAGKLEYWFHLDTGEIVDKNLWKVHKNLPISYKLDGQIYYSQYSFQWARQWLNKLLANNQSVALANSNSFNWCDHVPYWPVQSVFTDRDNKYAVYWYNRQSCIIYFDGQKLKRKYYHNRFSDMIDTFELRMSYAAAKIPGKQPNDPAQLFKYSNTYHYLLDYKIITTPKGRLWLTMEDTNNSTSNIDDRDNIIPEKAMKKHMPAKLNNICLDELYNGWPSPANGFTRPESVDLSPIARKYLKTNLATDHTREPVIWTDDTSDTRWYLWNQASSVFFRDETFVSASHLDLEEDGEAYDFFTTVPLSDTKLEAHIILKRFRSGPKIKGADPEPRQKPDYEPAYDDRYPRSIYRKVKMELNTKERSGLVEPKAWLGDVHGWSDVEKAIDTPVPDLNQLDDIAYLYKCKSVIAVFGPFFQEYPADQFHTFIEKPAKLRLLTDLQIYEPVSSLYSDPDSDTLYAVYRRNYVQQIRYSCAGQGDGRKITGSKVGNLKFWSVENKLYDCLPPTDQKKVRCGRKHDFYEEKLFAILGLVDGQEIMASRDTDDPYSQPKDPNPEADLDFLNPNRDKVKPSYLVQSDSDSMPIWLILVIALVVLLLISAMLAAAYVYTRPTNSSADNRPFSSSTQSRSSHSRTSGVSSMRTARSSRLPKTKRASSGSLAPSARSSLPLSNRSASRASQAFRASNSGSRRSSMLPSKFVGSRNSATSKRSALFTRSRPSQNSRSVTSRSSPRLSNLRSGASQKR</sequence>
<reference evidence="3 4" key="1">
    <citation type="submission" date="2020-10" db="EMBL/GenBank/DDBJ databases">
        <authorList>
            <person name="Klimov P.B."/>
            <person name="Dyachkov S.M."/>
            <person name="Chetverikov P.E."/>
        </authorList>
    </citation>
    <scope>NUCLEOTIDE SEQUENCE [LARGE SCALE GENOMIC DNA]</scope>
    <source>
        <strain evidence="3">BMOC 18-1129-001#AD2665</strain>
        <tissue evidence="3">Entire mites</tissue>
    </source>
</reference>
<keyword evidence="4" id="KW-1185">Reference proteome</keyword>
<evidence type="ECO:0000256" key="2">
    <source>
        <dbReference type="SAM" id="Phobius"/>
    </source>
</evidence>
<proteinExistence type="predicted"/>
<organism evidence="3 4">
    <name type="scientific">Fragariocoptes setiger</name>
    <dbReference type="NCBI Taxonomy" id="1670756"/>
    <lineage>
        <taxon>Eukaryota</taxon>
        <taxon>Metazoa</taxon>
        <taxon>Ecdysozoa</taxon>
        <taxon>Arthropoda</taxon>
        <taxon>Chelicerata</taxon>
        <taxon>Arachnida</taxon>
        <taxon>Acari</taxon>
        <taxon>Acariformes</taxon>
        <taxon>Trombidiformes</taxon>
        <taxon>Prostigmata</taxon>
        <taxon>Eupodina</taxon>
        <taxon>Eriophyoidea</taxon>
        <taxon>Phytoptidae</taxon>
        <taxon>Fragariocoptes</taxon>
    </lineage>
</organism>
<feature type="compositionally biased region" description="Low complexity" evidence="1">
    <location>
        <begin position="17"/>
        <end position="32"/>
    </location>
</feature>
<comment type="caution">
    <text evidence="3">The sequence shown here is derived from an EMBL/GenBank/DDBJ whole genome shotgun (WGS) entry which is preliminary data.</text>
</comment>
<evidence type="ECO:0000313" key="3">
    <source>
        <dbReference type="EMBL" id="KAG9510493.1"/>
    </source>
</evidence>
<dbReference type="Proteomes" id="UP000825002">
    <property type="component" value="Unassembled WGS sequence"/>
</dbReference>
<feature type="compositionally biased region" description="Low complexity" evidence="1">
    <location>
        <begin position="48"/>
        <end position="64"/>
    </location>
</feature>
<gene>
    <name evidence="3" type="ORF">GZH46_00959</name>
</gene>
<feature type="region of interest" description="Disordered" evidence="1">
    <location>
        <begin position="758"/>
        <end position="782"/>
    </location>
</feature>
<feature type="compositionally biased region" description="Polar residues" evidence="1">
    <location>
        <begin position="65"/>
        <end position="89"/>
    </location>
</feature>
<dbReference type="EMBL" id="JAIFTH010000132">
    <property type="protein sequence ID" value="KAG9510493.1"/>
    <property type="molecule type" value="Genomic_DNA"/>
</dbReference>
<feature type="compositionally biased region" description="Polar residues" evidence="1">
    <location>
        <begin position="830"/>
        <end position="839"/>
    </location>
</feature>
<keyword evidence="2" id="KW-0472">Membrane</keyword>
<feature type="non-terminal residue" evidence="3">
    <location>
        <position position="1"/>
    </location>
</feature>
<feature type="compositionally biased region" description="Low complexity" evidence="1">
    <location>
        <begin position="937"/>
        <end position="956"/>
    </location>
</feature>
<feature type="region of interest" description="Disordered" evidence="1">
    <location>
        <begin position="830"/>
        <end position="962"/>
    </location>
</feature>
<feature type="compositionally biased region" description="Low complexity" evidence="1">
    <location>
        <begin position="90"/>
        <end position="103"/>
    </location>
</feature>
<protein>
    <submittedName>
        <fullName evidence="3">Uncharacterized protein</fullName>
    </submittedName>
</protein>
<feature type="region of interest" description="Disordered" evidence="1">
    <location>
        <begin position="11"/>
        <end position="103"/>
    </location>
</feature>
<accession>A0ABQ7SAR8</accession>
<feature type="compositionally biased region" description="Low complexity" evidence="1">
    <location>
        <begin position="872"/>
        <end position="904"/>
    </location>
</feature>
<feature type="transmembrane region" description="Helical" evidence="2">
    <location>
        <begin position="802"/>
        <end position="826"/>
    </location>
</feature>
<keyword evidence="2" id="KW-0812">Transmembrane</keyword>
<evidence type="ECO:0000313" key="4">
    <source>
        <dbReference type="Proteomes" id="UP000825002"/>
    </source>
</evidence>